<sequence length="175" mass="19333">MHLEMKDEQASARRISELLPEKKSTVEPPPDVLNAFSILGNTVRKTFSPLDPENRTAVVYLDDTRESLVSDSFTNAAGIVSRLKETGLKLDSFTSEDFQAGIEQYNQVIVIGRNEHLKERYKALNAGLKAKRSVFISTGVPADVGLLSDEIGYISTYSTKIDTVLGAVLRAFGFY</sequence>
<proteinExistence type="predicted"/>
<reference evidence="1" key="2">
    <citation type="journal article" date="2014" name="ISME J.">
        <title>Microbial stratification in low pH oxic and suboxic macroscopic growths along an acid mine drainage.</title>
        <authorList>
            <person name="Mendez-Garcia C."/>
            <person name="Mesa V."/>
            <person name="Sprenger R.R."/>
            <person name="Richter M."/>
            <person name="Diez M.S."/>
            <person name="Solano J."/>
            <person name="Bargiela R."/>
            <person name="Golyshina O.V."/>
            <person name="Manteca A."/>
            <person name="Ramos J.L."/>
            <person name="Gallego J.R."/>
            <person name="Llorente I."/>
            <person name="Martins Dos Santos V.A."/>
            <person name="Jensen O.N."/>
            <person name="Pelaez A.I."/>
            <person name="Sanchez J."/>
            <person name="Ferrer M."/>
        </authorList>
    </citation>
    <scope>NUCLEOTIDE SEQUENCE</scope>
</reference>
<accession>T1B6X9</accession>
<name>T1B6X9_9ZZZZ</name>
<evidence type="ECO:0000313" key="1">
    <source>
        <dbReference type="EMBL" id="EQD64228.1"/>
    </source>
</evidence>
<comment type="caution">
    <text evidence="1">The sequence shown here is derived from an EMBL/GenBank/DDBJ whole genome shotgun (WGS) entry which is preliminary data.</text>
</comment>
<dbReference type="EMBL" id="AUZZ01001483">
    <property type="protein sequence ID" value="EQD64228.1"/>
    <property type="molecule type" value="Genomic_DNA"/>
</dbReference>
<reference evidence="1" key="1">
    <citation type="submission" date="2013-08" db="EMBL/GenBank/DDBJ databases">
        <authorList>
            <person name="Mendez C."/>
            <person name="Richter M."/>
            <person name="Ferrer M."/>
            <person name="Sanchez J."/>
        </authorList>
    </citation>
    <scope>NUCLEOTIDE SEQUENCE</scope>
</reference>
<dbReference type="AlphaFoldDB" id="T1B6X9"/>
<gene>
    <name evidence="1" type="ORF">B2A_02115</name>
</gene>
<organism evidence="1">
    <name type="scientific">mine drainage metagenome</name>
    <dbReference type="NCBI Taxonomy" id="410659"/>
    <lineage>
        <taxon>unclassified sequences</taxon>
        <taxon>metagenomes</taxon>
        <taxon>ecological metagenomes</taxon>
    </lineage>
</organism>
<protein>
    <submittedName>
        <fullName evidence="1">Beta-hexosaminidase</fullName>
    </submittedName>
</protein>